<feature type="region of interest" description="Disordered" evidence="2">
    <location>
        <begin position="83"/>
        <end position="107"/>
    </location>
</feature>
<reference evidence="3" key="1">
    <citation type="submission" date="2019-11" db="EMBL/GenBank/DDBJ databases">
        <authorList>
            <person name="Liu Y."/>
            <person name="Hou J."/>
            <person name="Li T.-Q."/>
            <person name="Guan C.-H."/>
            <person name="Wu X."/>
            <person name="Wu H.-Z."/>
            <person name="Ling F."/>
            <person name="Zhang R."/>
            <person name="Shi X.-G."/>
            <person name="Ren J.-P."/>
            <person name="Chen E.-F."/>
            <person name="Sun J.-M."/>
        </authorList>
    </citation>
    <scope>NUCLEOTIDE SEQUENCE</scope>
    <source>
        <strain evidence="3">Adult_tree_wgs_1</strain>
        <tissue evidence="3">Leaves</tissue>
    </source>
</reference>
<comment type="caution">
    <text evidence="3">The sequence shown here is derived from an EMBL/GenBank/DDBJ whole genome shotgun (WGS) entry which is preliminary data.</text>
</comment>
<feature type="coiled-coil region" evidence="1">
    <location>
        <begin position="1859"/>
        <end position="1973"/>
    </location>
</feature>
<gene>
    <name evidence="3" type="ORF">RHSIM_Rhsim11G0005000</name>
</gene>
<feature type="coiled-coil region" evidence="1">
    <location>
        <begin position="636"/>
        <end position="754"/>
    </location>
</feature>
<feature type="coiled-coil region" evidence="1">
    <location>
        <begin position="1067"/>
        <end position="1094"/>
    </location>
</feature>
<accession>A0A834LAB9</accession>
<evidence type="ECO:0000313" key="4">
    <source>
        <dbReference type="Proteomes" id="UP000626092"/>
    </source>
</evidence>
<evidence type="ECO:0000256" key="2">
    <source>
        <dbReference type="SAM" id="MobiDB-lite"/>
    </source>
</evidence>
<evidence type="ECO:0000313" key="3">
    <source>
        <dbReference type="EMBL" id="KAF7126997.1"/>
    </source>
</evidence>
<feature type="coiled-coil region" evidence="1">
    <location>
        <begin position="1383"/>
        <end position="1420"/>
    </location>
</feature>
<keyword evidence="4" id="KW-1185">Reference proteome</keyword>
<organism evidence="3 4">
    <name type="scientific">Rhododendron simsii</name>
    <name type="common">Sims's rhododendron</name>
    <dbReference type="NCBI Taxonomy" id="118357"/>
    <lineage>
        <taxon>Eukaryota</taxon>
        <taxon>Viridiplantae</taxon>
        <taxon>Streptophyta</taxon>
        <taxon>Embryophyta</taxon>
        <taxon>Tracheophyta</taxon>
        <taxon>Spermatophyta</taxon>
        <taxon>Magnoliopsida</taxon>
        <taxon>eudicotyledons</taxon>
        <taxon>Gunneridae</taxon>
        <taxon>Pentapetalae</taxon>
        <taxon>asterids</taxon>
        <taxon>Ericales</taxon>
        <taxon>Ericaceae</taxon>
        <taxon>Ericoideae</taxon>
        <taxon>Rhodoreae</taxon>
        <taxon>Rhododendron</taxon>
    </lineage>
</organism>
<dbReference type="SUPFAM" id="SSF57997">
    <property type="entry name" value="Tropomyosin"/>
    <property type="match status" value="2"/>
</dbReference>
<protein>
    <submittedName>
        <fullName evidence="3">Uncharacterized protein</fullName>
    </submittedName>
</protein>
<feature type="coiled-coil region" evidence="1">
    <location>
        <begin position="2034"/>
        <end position="2089"/>
    </location>
</feature>
<feature type="coiled-coil region" evidence="1">
    <location>
        <begin position="1671"/>
        <end position="1747"/>
    </location>
</feature>
<dbReference type="EMBL" id="WJXA01000011">
    <property type="protein sequence ID" value="KAF7126997.1"/>
    <property type="molecule type" value="Genomic_DNA"/>
</dbReference>
<dbReference type="Proteomes" id="UP000626092">
    <property type="component" value="Unassembled WGS sequence"/>
</dbReference>
<dbReference type="OrthoDB" id="649641at2759"/>
<sequence length="2810" mass="315312">MRAKRIPKVSRFAVGSKHTADRNRMDKDKYKNRTDLLAAGRKKGLVLVMSFSVYNDESWTLEMHAWDQSHQTLLEDNMLQQFRQKKDGKGSKSSGKAAKSEHDIDADAASAAKPAATLLQVPDAVVSSVHDSNEGFVDIPVAYSHGHSQSNDVDIADIDPLSMGLMLEASSVPTTLESSVELTREDLGVNEAVMNLGAVKEQDFESSVTYQADSTQTLSVESAMLTSGNSGGLVSEMNSVYLASLIPVDSFTPPDLVVATKLVGIAVEAEHVHGTDQVTDVGAIQGAECLVSKQVDTGSGIDLEGDVMLDLPGLGDSAEFYAGSSCGDTSIKEPTIEMEPTKLNSISAAAGETNEVKEVWTMDGHSVSPQPLCVSHDSSAVTPEVAVHPGKDAVATFLNEGKSEIRTAEGVEANSQEEVVNVEDFLVAEARPVEDKMVSLSSGTGVISMSFSQLTELLRMLDEEEFKLVLASRELTADSEFRSTDSSTTNGELRSNSRTIVPEFQSSNVLEEVTEQLYLANVEKDVFLLQLDEQSVQHLEFSHQLRQLLDEMSIASSLITELRGRNESLAEELAKCKSEFQAAVCATEELEKQFHTAKAEIVGMSTRADELHPELERSHGELSSLLADFADCRALVSALRVENDNLNGNLTSAVEEKKRLMEEKGYLALGNEELLKELAECKGSLLSLQEENVNLSGSLALKSEERRKLKEEKENVVHENEKLLTNLTECKDLLEALQVENANLNGSLTSVMEERFRLGEEKDHFVTENEELLSELADCRSLVAGIQIDYRKAVDGMKDATLHLEQLEQENMLPSKSGNAANQIEVTDMPSRGLECATTADETHQLLREWKTENFSPRLRKPDNGSMDWSQVEQLKLEACNHSSGFVDLKVHLEEAENITQDLGNAIEGMHSHSVSLTKTSGKMVAPAVSRLIQAFESKAHLDDHDIEEVPSAADQSLVNSFTLIKEQTRKLRAVLKKLHGDAKKASKLYMGEIDCRIVADAALGEPKVTYEALEEHINFSEAANIELIVLYEFLKQHLYDSEAKRVEHLALCQALREQSTVSVAKNIDLVKKLGDYQLRARELERQLDEMHSSSDEMASSMSNQVELMHKEVAERASMLEQEWNSAVAQIVQTVGKLDLLVGSSYSTTPLTSYYPDGLSDTGTLVASSVEAATPVIEDLRKKLEASRKDHEAMSSSLKSLYEKHELASGVLLRVYSNLKKLVDDSCRHIEESRIIQQHENVLDPLSLNNYDTLMEQVAVFLGERLQLESMNDQLNLELINKAKEIEEMKERGVDSDGILKLVEDVEGAIMLEGTGLKSDNLGSRLQYLISFLFHKYKEADKTVSWTTRTNSREEMELSELQGQMDHLTFLIVQHETENLILKESLRQGVEDLIAIRSNLQEKVNELEQSEQRVASIREKLGIAVSKGKGLIVQRDTLKKSLAGTSNELDKCSQELQLKDTRLQEVETKLKTYLEAGERVEALESELSYIRNSATALRESFLLKDSVLQRIEEILDDLQLPEHFHSRDTIEKVDWLAQSITRNTFALTDWDQKSSVGGGSYSDTGFAAMDAWKEDSQLNLNSGDDLQKKYEELQSKFYGLAEQNEMLEQSLMERNNVMQRWEEMLEGKTMPLHLRSMEPEDRIEWLGSALSVSDHHCNALQVKVDNFETYCARLTADLEESQKRLSELETALQAVTHEKEHLSDSLVILTRAYDKVSEKLVQFEVENDKLHKELTALKDTLVENNRNQKHIEHVDGEIRRLVNLVTDVIRDSVTDDAVSGGSSTECLERVLQKLVEKYTNLSLENCIVVESDHETKTEKDHVIRCEQRDSEGLKEQDLSILKQDLDEALRGLICVKVERDRYMEQNQSLTHEVEALNLKRQEMQDLLSQEEQKSASVREKLNVAVRKGKSLVQQRDSLKQTIEEVNNEVERMKSEINHRDSSLSEYEQKIKVLSTYQESVEGLESDNLSLRNRLAETEYLLHEKTHTLSLMLNTLKGIGAVFEFNISDPVEMLEQIGRQWHDRHAAVAASEQDMMKSKRAAELLLAELNEVQERNDGFQEELAKYSSKLSELSKERDLAEAAKREAFSQVKKLSAIRSEGGNNQFAELMILKSYVDQLRKGLFETNDLLGRVLSKDVEFLNLEASLMSCLEPSEVLNVVGLPQGSPDNIISLHKENQEMFLVMDFMLDSKMQEHSNDDNLVEILSLTGHQLQGLVKEIDALKEKLYKHSITLDEGVKHVVEVVSIVRRELNSHKKSYDSMKENIIRLECTEKEKDTEIGVLHANITLLYEACRSSVVGIENWKADFVSNGLAATHHGMNSKTSVSVDGGNLFSQHTLLSSEQRFSTMADRLLSVVKDFIGTQANIVEAGYKEMKTTISNLQKELQEKDIKKDRICMELVSQIKEAEAAAGSHLQDFQSANAWLHDLESRLQAMTEQRNILEQRVKELQDGEANSKDLEERVKSLNEVLAAKEQEIESLMQALDEEEIQMEELTNKIGELERVVQQKNLDLENLEASRGKAMKKLFITVSKFDELHHLSGSLLSEVEKLQLQLQDRDVEISFLRQEVTRCTSDALVASQMSSKRNSDEIYDLLTWLDSMTSGVLVHDAHFDEEKLDDVHQYKERFQKHIMLLVAEIEDLRAVTQSRDMLLQVERSRVGDLTHKGESLEDSLRGKESQLTRLQRARDSVQTASTASEILEVEPVINKWAAPGASITPQVRSLRKVNNDQVAIAIDMDTGSGGKLEDEDDDKAHGFKSLTTSRIVPRFTRPVTDMIDGLWVSCDRTLMRQPALRLGVIIYWAFLHALLATFVV</sequence>
<proteinExistence type="predicted"/>
<evidence type="ECO:0000256" key="1">
    <source>
        <dbReference type="SAM" id="Coils"/>
    </source>
</evidence>
<feature type="coiled-coil region" evidence="1">
    <location>
        <begin position="2423"/>
        <end position="2565"/>
    </location>
</feature>
<dbReference type="PANTHER" id="PTHR43939:SF50">
    <property type="entry name" value="NUCLEOPORIN"/>
    <property type="match status" value="1"/>
</dbReference>
<dbReference type="PANTHER" id="PTHR43939">
    <property type="entry name" value="COILED-COIL DOMAIN-CONTAINING PROTEIN 158"/>
    <property type="match status" value="1"/>
</dbReference>
<name>A0A834LAB9_RHOSS</name>
<keyword evidence="1" id="KW-0175">Coiled coil</keyword>